<feature type="region of interest" description="Disordered" evidence="1">
    <location>
        <begin position="1"/>
        <end position="60"/>
    </location>
</feature>
<name>A0AA36A1C0_LACSI</name>
<feature type="compositionally biased region" description="Basic and acidic residues" evidence="1">
    <location>
        <begin position="47"/>
        <end position="60"/>
    </location>
</feature>
<dbReference type="Proteomes" id="UP001177003">
    <property type="component" value="Chromosome 9"/>
</dbReference>
<evidence type="ECO:0000256" key="1">
    <source>
        <dbReference type="SAM" id="MobiDB-lite"/>
    </source>
</evidence>
<keyword evidence="3" id="KW-1185">Reference proteome</keyword>
<evidence type="ECO:0000313" key="2">
    <source>
        <dbReference type="EMBL" id="CAI9302648.1"/>
    </source>
</evidence>
<evidence type="ECO:0000313" key="3">
    <source>
        <dbReference type="Proteomes" id="UP001177003"/>
    </source>
</evidence>
<accession>A0AA36A1C0</accession>
<sequence>MAEMKVDVDSLPTQQSGSSNASVNPSPTTETAKKVDEGKKTEKRKQKTDTSEAWRHFTRDPDDPNYSVCNHCTRRFHCAKKVLRDLYAHYSHEVGVINENPTSSSENIEEEIVIDVDDDPTTFLNNQYKRLLEENSSGTGFTSQKDLVKVLDKGTSKSLGDSRSLFMKLDNGGVALYRRRGTPPAGCRWKASERRGSTGLVSLESVGWRGGAGRRSELGGFGVKRDVGGGRSYRCRELRRREMVLSK</sequence>
<feature type="compositionally biased region" description="Basic and acidic residues" evidence="1">
    <location>
        <begin position="31"/>
        <end position="40"/>
    </location>
</feature>
<reference evidence="2" key="1">
    <citation type="submission" date="2023-04" db="EMBL/GenBank/DDBJ databases">
        <authorList>
            <person name="Vijverberg K."/>
            <person name="Xiong W."/>
            <person name="Schranz E."/>
        </authorList>
    </citation>
    <scope>NUCLEOTIDE SEQUENCE</scope>
</reference>
<gene>
    <name evidence="2" type="ORF">LSALG_LOCUS41129</name>
</gene>
<proteinExistence type="predicted"/>
<feature type="compositionally biased region" description="Polar residues" evidence="1">
    <location>
        <begin position="11"/>
        <end position="30"/>
    </location>
</feature>
<evidence type="ECO:0008006" key="4">
    <source>
        <dbReference type="Google" id="ProtNLM"/>
    </source>
</evidence>
<protein>
    <recommendedName>
        <fullName evidence="4">BED-type domain-containing protein</fullName>
    </recommendedName>
</protein>
<dbReference type="AlphaFoldDB" id="A0AA36A1C0"/>
<dbReference type="EMBL" id="OX465085">
    <property type="protein sequence ID" value="CAI9302648.1"/>
    <property type="molecule type" value="Genomic_DNA"/>
</dbReference>
<organism evidence="2 3">
    <name type="scientific">Lactuca saligna</name>
    <name type="common">Willowleaf lettuce</name>
    <dbReference type="NCBI Taxonomy" id="75948"/>
    <lineage>
        <taxon>Eukaryota</taxon>
        <taxon>Viridiplantae</taxon>
        <taxon>Streptophyta</taxon>
        <taxon>Embryophyta</taxon>
        <taxon>Tracheophyta</taxon>
        <taxon>Spermatophyta</taxon>
        <taxon>Magnoliopsida</taxon>
        <taxon>eudicotyledons</taxon>
        <taxon>Gunneridae</taxon>
        <taxon>Pentapetalae</taxon>
        <taxon>asterids</taxon>
        <taxon>campanulids</taxon>
        <taxon>Asterales</taxon>
        <taxon>Asteraceae</taxon>
        <taxon>Cichorioideae</taxon>
        <taxon>Cichorieae</taxon>
        <taxon>Lactucinae</taxon>
        <taxon>Lactuca</taxon>
    </lineage>
</organism>